<dbReference type="EMBL" id="JAUIQD010000001">
    <property type="protein sequence ID" value="KAK3364402.1"/>
    <property type="molecule type" value="Genomic_DNA"/>
</dbReference>
<feature type="region of interest" description="Disordered" evidence="2">
    <location>
        <begin position="264"/>
        <end position="308"/>
    </location>
</feature>
<keyword evidence="4" id="KW-1185">Reference proteome</keyword>
<protein>
    <submittedName>
        <fullName evidence="3">Uncharacterized protein</fullName>
    </submittedName>
</protein>
<feature type="region of interest" description="Disordered" evidence="2">
    <location>
        <begin position="573"/>
        <end position="654"/>
    </location>
</feature>
<feature type="compositionally biased region" description="Low complexity" evidence="2">
    <location>
        <begin position="297"/>
        <end position="308"/>
    </location>
</feature>
<evidence type="ECO:0000313" key="4">
    <source>
        <dbReference type="Proteomes" id="UP001275084"/>
    </source>
</evidence>
<evidence type="ECO:0000256" key="2">
    <source>
        <dbReference type="SAM" id="MobiDB-lite"/>
    </source>
</evidence>
<reference evidence="3" key="2">
    <citation type="submission" date="2023-06" db="EMBL/GenBank/DDBJ databases">
        <authorList>
            <consortium name="Lawrence Berkeley National Laboratory"/>
            <person name="Haridas S."/>
            <person name="Hensen N."/>
            <person name="Bonometti L."/>
            <person name="Westerberg I."/>
            <person name="Brannstrom I.O."/>
            <person name="Guillou S."/>
            <person name="Cros-Aarteil S."/>
            <person name="Calhoun S."/>
            <person name="Kuo A."/>
            <person name="Mondo S."/>
            <person name="Pangilinan J."/>
            <person name="Riley R."/>
            <person name="Labutti K."/>
            <person name="Andreopoulos B."/>
            <person name="Lipzen A."/>
            <person name="Chen C."/>
            <person name="Yanf M."/>
            <person name="Daum C."/>
            <person name="Ng V."/>
            <person name="Clum A."/>
            <person name="Steindorff A."/>
            <person name="Ohm R."/>
            <person name="Martin F."/>
            <person name="Silar P."/>
            <person name="Natvig D."/>
            <person name="Lalanne C."/>
            <person name="Gautier V."/>
            <person name="Ament-Velasquez S.L."/>
            <person name="Kruys A."/>
            <person name="Hutchinson M.I."/>
            <person name="Powell A.J."/>
            <person name="Barry K."/>
            <person name="Miller A.N."/>
            <person name="Grigoriev I.V."/>
            <person name="Debuchy R."/>
            <person name="Gladieux P."/>
            <person name="Thoren M.H."/>
            <person name="Johannesson H."/>
        </authorList>
    </citation>
    <scope>NUCLEOTIDE SEQUENCE</scope>
    <source>
        <strain evidence="3">CBS 955.72</strain>
    </source>
</reference>
<dbReference type="Proteomes" id="UP001275084">
    <property type="component" value="Unassembled WGS sequence"/>
</dbReference>
<feature type="compositionally biased region" description="Basic and acidic residues" evidence="2">
    <location>
        <begin position="618"/>
        <end position="638"/>
    </location>
</feature>
<accession>A0AAJ0HWW2</accession>
<comment type="caution">
    <text evidence="3">The sequence shown here is derived from an EMBL/GenBank/DDBJ whole genome shotgun (WGS) entry which is preliminary data.</text>
</comment>
<dbReference type="AlphaFoldDB" id="A0AAJ0HWW2"/>
<reference evidence="3" key="1">
    <citation type="journal article" date="2023" name="Mol. Phylogenet. Evol.">
        <title>Genome-scale phylogeny and comparative genomics of the fungal order Sordariales.</title>
        <authorList>
            <person name="Hensen N."/>
            <person name="Bonometti L."/>
            <person name="Westerberg I."/>
            <person name="Brannstrom I.O."/>
            <person name="Guillou S."/>
            <person name="Cros-Aarteil S."/>
            <person name="Calhoun S."/>
            <person name="Haridas S."/>
            <person name="Kuo A."/>
            <person name="Mondo S."/>
            <person name="Pangilinan J."/>
            <person name="Riley R."/>
            <person name="LaButti K."/>
            <person name="Andreopoulos B."/>
            <person name="Lipzen A."/>
            <person name="Chen C."/>
            <person name="Yan M."/>
            <person name="Daum C."/>
            <person name="Ng V."/>
            <person name="Clum A."/>
            <person name="Steindorff A."/>
            <person name="Ohm R.A."/>
            <person name="Martin F."/>
            <person name="Silar P."/>
            <person name="Natvig D.O."/>
            <person name="Lalanne C."/>
            <person name="Gautier V."/>
            <person name="Ament-Velasquez S.L."/>
            <person name="Kruys A."/>
            <person name="Hutchinson M.I."/>
            <person name="Powell A.J."/>
            <person name="Barry K."/>
            <person name="Miller A.N."/>
            <person name="Grigoriev I.V."/>
            <person name="Debuchy R."/>
            <person name="Gladieux P."/>
            <person name="Hiltunen Thoren M."/>
            <person name="Johannesson H."/>
        </authorList>
    </citation>
    <scope>NUCLEOTIDE SEQUENCE</scope>
    <source>
        <strain evidence="3">CBS 955.72</strain>
    </source>
</reference>
<proteinExistence type="predicted"/>
<gene>
    <name evidence="3" type="ORF">B0T25DRAFT_62951</name>
</gene>
<feature type="coiled-coil region" evidence="1">
    <location>
        <begin position="204"/>
        <end position="256"/>
    </location>
</feature>
<evidence type="ECO:0000256" key="1">
    <source>
        <dbReference type="SAM" id="Coils"/>
    </source>
</evidence>
<feature type="region of interest" description="Disordered" evidence="2">
    <location>
        <begin position="393"/>
        <end position="430"/>
    </location>
</feature>
<feature type="region of interest" description="Disordered" evidence="2">
    <location>
        <begin position="75"/>
        <end position="149"/>
    </location>
</feature>
<sequence length="654" mass="69711">MTAIMTRLPSDSFWPSGALESDTRLPFPAITSESSSSVISPLALPRGAVGYFDQSVAKGNSNPTAASIRGSRVYSPLSPGARGPALPQLPQFLSPHLPPTGREPPRQHRSTSLPPTHRDGSSGSVRTRSTTTSPPRAGAAPGLMQGSTVNGMPLSGVGALSNISLPLGGSVTAGHPRTTSADSSSAPSQNQMIRRLVQQNGRIREAWEAERKYLEANRERAEEVYKEERALMEEERAEWEDEKVNLLQEIDWLQQHIHTLGGDARRPRATSLTGAKNPHVSAHPLRGGGAWEASPESMRSSMSSQGNGQRNVIRNAVSLPHLQADIGPPHRALLGMPSALDASSFRSGSGSSGELASVPEVDDGPVPIVDVQEIHPELEGIPIKANTIQKATFTDTPSQNGSKSSSRASSPLSGPDRPRMPSQGSKEQTLQVLAAHESVRLTMHAGHTPSHSLSLIPTVASSTVHTASSSGESTPKMQQADGAINLGLASVAEEDPQAPANTSESLSLGTANPDTLAEFHAEPEPMLEPTEDRELRGPLMVRNMPAHDEIFFRRLSDKLEEVCKDDRSALPAVLKDVDQTSDPAVPPQAETEPPPLQPETKPGSQQDVASSDGASDTGTEKGRSSPKSQQKEEFDIPLKFKTSMNFGTPFGTFR</sequence>
<keyword evidence="1" id="KW-0175">Coiled coil</keyword>
<evidence type="ECO:0000313" key="3">
    <source>
        <dbReference type="EMBL" id="KAK3364402.1"/>
    </source>
</evidence>
<feature type="compositionally biased region" description="Low complexity" evidence="2">
    <location>
        <begin position="343"/>
        <end position="353"/>
    </location>
</feature>
<name>A0AAJ0HWW2_9PEZI</name>
<feature type="region of interest" description="Disordered" evidence="2">
    <location>
        <begin position="343"/>
        <end position="366"/>
    </location>
</feature>
<organism evidence="3 4">
    <name type="scientific">Lasiosphaeria hispida</name>
    <dbReference type="NCBI Taxonomy" id="260671"/>
    <lineage>
        <taxon>Eukaryota</taxon>
        <taxon>Fungi</taxon>
        <taxon>Dikarya</taxon>
        <taxon>Ascomycota</taxon>
        <taxon>Pezizomycotina</taxon>
        <taxon>Sordariomycetes</taxon>
        <taxon>Sordariomycetidae</taxon>
        <taxon>Sordariales</taxon>
        <taxon>Lasiosphaeriaceae</taxon>
        <taxon>Lasiosphaeria</taxon>
    </lineage>
</organism>
<feature type="compositionally biased region" description="Polar residues" evidence="2">
    <location>
        <begin position="602"/>
        <end position="617"/>
    </location>
</feature>
<feature type="compositionally biased region" description="Low complexity" evidence="2">
    <location>
        <begin position="398"/>
        <end position="413"/>
    </location>
</feature>
<feature type="compositionally biased region" description="Low complexity" evidence="2">
    <location>
        <begin position="121"/>
        <end position="136"/>
    </location>
</feature>